<dbReference type="OrthoDB" id="2400485at2759"/>
<name>A0A9P7RYX1_9AGAR</name>
<sequence length="228" mass="26074">MTENHTHRRSSSGHSHTARSTSPPSQTFHPSILPRSVPTPCLVESVASAAHYSGARVDADTTNHRRSNSDRRSSSHLNVQEDHRKVMKDLKELYECRTTVELLKSSWHEQAIFEDPLVSCKGYDEYAAQWFGLPKLFSKSETLSTRIMSSTNSPNRLIYSQKQEYTFRYLGNKKVVNSIITVDLDESNRIIRLVEQWDGKDLPTRFGSGFLRRANAKVTPWIVRIPKN</sequence>
<dbReference type="RefSeq" id="XP_043008720.1">
    <property type="nucleotide sequence ID" value="XM_043153436.1"/>
</dbReference>
<dbReference type="SUPFAM" id="SSF54427">
    <property type="entry name" value="NTF2-like"/>
    <property type="match status" value="1"/>
</dbReference>
<dbReference type="EMBL" id="CM032185">
    <property type="protein sequence ID" value="KAG7092250.1"/>
    <property type="molecule type" value="Genomic_DNA"/>
</dbReference>
<dbReference type="PANTHER" id="PTHR34213:SF2">
    <property type="entry name" value="NUCLEAR TRANSPORT FACTOR 2 (NTF2) FAMILY PROTEIN"/>
    <property type="match status" value="1"/>
</dbReference>
<feature type="region of interest" description="Disordered" evidence="1">
    <location>
        <begin position="1"/>
        <end position="33"/>
    </location>
</feature>
<dbReference type="GeneID" id="66077691"/>
<gene>
    <name evidence="2" type="ORF">E1B28_008615</name>
</gene>
<accession>A0A9P7RYX1</accession>
<reference evidence="2" key="1">
    <citation type="journal article" date="2021" name="Genome Biol. Evol.">
        <title>The assembled and annotated genome of the fairy-ring fungus Marasmius oreades.</title>
        <authorList>
            <person name="Hiltunen M."/>
            <person name="Ament-Velasquez S.L."/>
            <person name="Johannesson H."/>
        </authorList>
    </citation>
    <scope>NUCLEOTIDE SEQUENCE</scope>
    <source>
        <strain evidence="2">03SP1</strain>
    </source>
</reference>
<protein>
    <submittedName>
        <fullName evidence="2">Uncharacterized protein</fullName>
    </submittedName>
</protein>
<evidence type="ECO:0000313" key="3">
    <source>
        <dbReference type="Proteomes" id="UP001049176"/>
    </source>
</evidence>
<organism evidence="2 3">
    <name type="scientific">Marasmius oreades</name>
    <name type="common">fairy-ring Marasmius</name>
    <dbReference type="NCBI Taxonomy" id="181124"/>
    <lineage>
        <taxon>Eukaryota</taxon>
        <taxon>Fungi</taxon>
        <taxon>Dikarya</taxon>
        <taxon>Basidiomycota</taxon>
        <taxon>Agaricomycotina</taxon>
        <taxon>Agaricomycetes</taxon>
        <taxon>Agaricomycetidae</taxon>
        <taxon>Agaricales</taxon>
        <taxon>Marasmiineae</taxon>
        <taxon>Marasmiaceae</taxon>
        <taxon>Marasmius</taxon>
    </lineage>
</organism>
<feature type="compositionally biased region" description="Low complexity" evidence="1">
    <location>
        <begin position="12"/>
        <end position="22"/>
    </location>
</feature>
<comment type="caution">
    <text evidence="2">The sequence shown here is derived from an EMBL/GenBank/DDBJ whole genome shotgun (WGS) entry which is preliminary data.</text>
</comment>
<dbReference type="Proteomes" id="UP001049176">
    <property type="component" value="Chromosome 5"/>
</dbReference>
<dbReference type="InterPro" id="IPR032710">
    <property type="entry name" value="NTF2-like_dom_sf"/>
</dbReference>
<dbReference type="PANTHER" id="PTHR34213">
    <property type="entry name" value="NUCLEAR TRANSPORT FACTOR 2 (NTF2) FAMILY PROTEIN"/>
    <property type="match status" value="1"/>
</dbReference>
<dbReference type="KEGG" id="more:E1B28_008615"/>
<evidence type="ECO:0000256" key="1">
    <source>
        <dbReference type="SAM" id="MobiDB-lite"/>
    </source>
</evidence>
<proteinExistence type="predicted"/>
<dbReference type="AlphaFoldDB" id="A0A9P7RYX1"/>
<evidence type="ECO:0000313" key="2">
    <source>
        <dbReference type="EMBL" id="KAG7092250.1"/>
    </source>
</evidence>
<feature type="region of interest" description="Disordered" evidence="1">
    <location>
        <begin position="54"/>
        <end position="82"/>
    </location>
</feature>
<feature type="compositionally biased region" description="Basic and acidic residues" evidence="1">
    <location>
        <begin position="57"/>
        <end position="82"/>
    </location>
</feature>
<feature type="compositionally biased region" description="Basic residues" evidence="1">
    <location>
        <begin position="1"/>
        <end position="11"/>
    </location>
</feature>
<keyword evidence="3" id="KW-1185">Reference proteome</keyword>